<feature type="domain" description="DUF4015" evidence="2">
    <location>
        <begin position="98"/>
        <end position="407"/>
    </location>
</feature>
<sequence length="449" mass="50287">MKPYLVTIIVAVLIVLPAYAVAELNPIFGTVRDAKTNALLTDVELRTSDNFTFSNADGSFQLMSDAVEIIVKRPGYLPQTATITSPLHLHLQPFVPKALYLSYWAADSHERREQLQQLINETGMNALVIDLKSSRGDIAFRSQTPLATAVGAQKVRTLKDLPEFIATLKQQGIYTIGRIVVFKDGALAKNRRDLAIHTLDGYLWEDREKISWTDPFNPEVWDYNIDIAKEAAALGFDEIQFDYIRFPAKSDLMFSQENTGANRVAAINGFLHRAKQQLAEYPVMTSANIFGYICWKHKDQKIGQRLADLAENVDYLSPMLYPSGFPYGVPNYTNPLENSYEVVAHSLKRASTLTGLPSIRFRPWLQAFRDYAFDRRSFTATEIHAQINASDASGSHGWMLWNAASRFSLAGLQQSIPLGELNLVDASPKPGDSTILSQTKEAEKDYSLL</sequence>
<dbReference type="RefSeq" id="WP_217637530.1">
    <property type="nucleotide sequence ID" value="NZ_FNQN01000010.1"/>
</dbReference>
<reference evidence="3 4" key="1">
    <citation type="submission" date="2016-10" db="EMBL/GenBank/DDBJ databases">
        <authorList>
            <person name="de Groot N.N."/>
        </authorList>
    </citation>
    <scope>NUCLEOTIDE SEQUENCE [LARGE SCALE GENOMIC DNA]</scope>
    <source>
        <strain evidence="3 4">DSM 7343</strain>
    </source>
</reference>
<dbReference type="InterPro" id="IPR017853">
    <property type="entry name" value="GH"/>
</dbReference>
<protein>
    <recommendedName>
        <fullName evidence="2">DUF4015 domain-containing protein</fullName>
    </recommendedName>
</protein>
<evidence type="ECO:0000313" key="3">
    <source>
        <dbReference type="EMBL" id="SEA71715.1"/>
    </source>
</evidence>
<dbReference type="Pfam" id="PF13200">
    <property type="entry name" value="DUF4015"/>
    <property type="match status" value="1"/>
</dbReference>
<feature type="compositionally biased region" description="Basic and acidic residues" evidence="1">
    <location>
        <begin position="440"/>
        <end position="449"/>
    </location>
</feature>
<accession>A0A1H4DG30</accession>
<organism evidence="3 4">
    <name type="scientific">Desulfuromusa kysingii</name>
    <dbReference type="NCBI Taxonomy" id="37625"/>
    <lineage>
        <taxon>Bacteria</taxon>
        <taxon>Pseudomonadati</taxon>
        <taxon>Thermodesulfobacteriota</taxon>
        <taxon>Desulfuromonadia</taxon>
        <taxon>Desulfuromonadales</taxon>
        <taxon>Geopsychrobacteraceae</taxon>
        <taxon>Desulfuromusa</taxon>
    </lineage>
</organism>
<gene>
    <name evidence="3" type="ORF">SAMN05660420_02942</name>
</gene>
<dbReference type="AlphaFoldDB" id="A0A1H4DG30"/>
<dbReference type="InterPro" id="IPR008969">
    <property type="entry name" value="CarboxyPept-like_regulatory"/>
</dbReference>
<evidence type="ECO:0000256" key="1">
    <source>
        <dbReference type="SAM" id="MobiDB-lite"/>
    </source>
</evidence>
<evidence type="ECO:0000259" key="2">
    <source>
        <dbReference type="Pfam" id="PF13200"/>
    </source>
</evidence>
<evidence type="ECO:0000313" key="4">
    <source>
        <dbReference type="Proteomes" id="UP000199409"/>
    </source>
</evidence>
<dbReference type="STRING" id="37625.SAMN05660420_02942"/>
<dbReference type="SUPFAM" id="SSF49464">
    <property type="entry name" value="Carboxypeptidase regulatory domain-like"/>
    <property type="match status" value="1"/>
</dbReference>
<dbReference type="EMBL" id="FNQN01000010">
    <property type="protein sequence ID" value="SEA71715.1"/>
    <property type="molecule type" value="Genomic_DNA"/>
</dbReference>
<proteinExistence type="predicted"/>
<keyword evidence="4" id="KW-1185">Reference proteome</keyword>
<dbReference type="SUPFAM" id="SSF51445">
    <property type="entry name" value="(Trans)glycosidases"/>
    <property type="match status" value="1"/>
</dbReference>
<dbReference type="Gene3D" id="3.20.20.80">
    <property type="entry name" value="Glycosidases"/>
    <property type="match status" value="1"/>
</dbReference>
<dbReference type="InterPro" id="IPR025275">
    <property type="entry name" value="DUF4015"/>
</dbReference>
<dbReference type="Proteomes" id="UP000199409">
    <property type="component" value="Unassembled WGS sequence"/>
</dbReference>
<feature type="region of interest" description="Disordered" evidence="1">
    <location>
        <begin position="430"/>
        <end position="449"/>
    </location>
</feature>
<name>A0A1H4DG30_9BACT</name>